<evidence type="ECO:0000313" key="1">
    <source>
        <dbReference type="EMBL" id="EDP17662.1"/>
    </source>
</evidence>
<dbReference type="Proteomes" id="UP000005396">
    <property type="component" value="Unassembled WGS sequence"/>
</dbReference>
<comment type="caution">
    <text evidence="1">The sequence shown here is derived from an EMBL/GenBank/DDBJ whole genome shotgun (WGS) entry which is preliminary data.</text>
</comment>
<reference evidence="1 2" key="1">
    <citation type="submission" date="2007-08" db="EMBL/GenBank/DDBJ databases">
        <authorList>
            <person name="Fulton L."/>
            <person name="Clifton S."/>
            <person name="Fulton B."/>
            <person name="Xu J."/>
            <person name="Minx P."/>
            <person name="Pepin K.H."/>
            <person name="Johnson M."/>
            <person name="Thiruvilangam P."/>
            <person name="Bhonagiri V."/>
            <person name="Nash W.E."/>
            <person name="Mardis E.R."/>
            <person name="Wilson R.K."/>
        </authorList>
    </citation>
    <scope>NUCLEOTIDE SEQUENCE [LARGE SCALE GENOMIC DNA]</scope>
    <source>
        <strain evidence="2">ATCC BAA-613 / DSM 15670 / CCUG 46953 / JCM 12243 / WAL 16351</strain>
    </source>
</reference>
<name>A8RMG7_ENTBW</name>
<accession>A8RMG7</accession>
<dbReference type="HOGENOM" id="CLU_3267916_0_0_9"/>
<proteinExistence type="predicted"/>
<protein>
    <submittedName>
        <fullName evidence="1">Uncharacterized protein</fullName>
    </submittedName>
</protein>
<evidence type="ECO:0000313" key="2">
    <source>
        <dbReference type="Proteomes" id="UP000005396"/>
    </source>
</evidence>
<organism evidence="1 2">
    <name type="scientific">Enterocloster bolteae (strain ATCC BAA-613 / DSM 15670 / CCUG 46953 / JCM 12243 / WAL 16351)</name>
    <name type="common">Clostridium bolteae</name>
    <dbReference type="NCBI Taxonomy" id="411902"/>
    <lineage>
        <taxon>Bacteria</taxon>
        <taxon>Bacillati</taxon>
        <taxon>Bacillota</taxon>
        <taxon>Clostridia</taxon>
        <taxon>Lachnospirales</taxon>
        <taxon>Lachnospiraceae</taxon>
        <taxon>Enterocloster</taxon>
    </lineage>
</organism>
<reference evidence="1 2" key="2">
    <citation type="submission" date="2007-09" db="EMBL/GenBank/DDBJ databases">
        <title>Draft genome sequence of Clostridium bolteae (ATCC BAA-613).</title>
        <authorList>
            <person name="Sudarsanam P."/>
            <person name="Ley R."/>
            <person name="Guruge J."/>
            <person name="Turnbaugh P.J."/>
            <person name="Mahowald M."/>
            <person name="Liep D."/>
            <person name="Gordon J."/>
        </authorList>
    </citation>
    <scope>NUCLEOTIDE SEQUENCE [LARGE SCALE GENOMIC DNA]</scope>
    <source>
        <strain evidence="2">ATCC BAA-613 / DSM 15670 / CCUG 46953 / JCM 12243 / WAL 16351</strain>
    </source>
</reference>
<gene>
    <name evidence="1" type="ORF">CLOBOL_01901</name>
</gene>
<sequence length="41" mass="4966">MDFKSSSRCRRHPYKMKCARLLLWQGASHHKGLFSLMQSWR</sequence>
<dbReference type="EMBL" id="ABCC02000021">
    <property type="protein sequence ID" value="EDP17662.1"/>
    <property type="molecule type" value="Genomic_DNA"/>
</dbReference>
<dbReference type="PaxDb" id="411902-CLOBOL_01901"/>
<dbReference type="AlphaFoldDB" id="A8RMG7"/>